<feature type="compositionally biased region" description="Polar residues" evidence="1">
    <location>
        <begin position="1"/>
        <end position="12"/>
    </location>
</feature>
<dbReference type="InterPro" id="IPR053030">
    <property type="entry name" value="Ribosomal_biogenesis_FAF1-like"/>
</dbReference>
<evidence type="ECO:0000313" key="2">
    <source>
        <dbReference type="EMBL" id="ODQ65514.1"/>
    </source>
</evidence>
<dbReference type="STRING" id="857566.A0A1E3PJY9"/>
<evidence type="ECO:0000256" key="1">
    <source>
        <dbReference type="SAM" id="MobiDB-lite"/>
    </source>
</evidence>
<dbReference type="GO" id="GO:0005730">
    <property type="term" value="C:nucleolus"/>
    <property type="evidence" value="ECO:0007669"/>
    <property type="project" value="TreeGrafter"/>
</dbReference>
<organism evidence="2 3">
    <name type="scientific">Nadsonia fulvescens var. elongata DSM 6958</name>
    <dbReference type="NCBI Taxonomy" id="857566"/>
    <lineage>
        <taxon>Eukaryota</taxon>
        <taxon>Fungi</taxon>
        <taxon>Dikarya</taxon>
        <taxon>Ascomycota</taxon>
        <taxon>Saccharomycotina</taxon>
        <taxon>Dipodascomycetes</taxon>
        <taxon>Dipodascales</taxon>
        <taxon>Dipodascales incertae sedis</taxon>
        <taxon>Nadsonia</taxon>
    </lineage>
</organism>
<dbReference type="OrthoDB" id="5556956at2759"/>
<feature type="compositionally biased region" description="Acidic residues" evidence="1">
    <location>
        <begin position="131"/>
        <end position="147"/>
    </location>
</feature>
<dbReference type="GO" id="GO:0000462">
    <property type="term" value="P:maturation of SSU-rRNA from tricistronic rRNA transcript (SSU-rRNA, 5.8S rRNA, LSU-rRNA)"/>
    <property type="evidence" value="ECO:0007669"/>
    <property type="project" value="TreeGrafter"/>
</dbReference>
<accession>A0A1E3PJY9</accession>
<evidence type="ECO:0008006" key="4">
    <source>
        <dbReference type="Google" id="ProtNLM"/>
    </source>
</evidence>
<dbReference type="Proteomes" id="UP000095009">
    <property type="component" value="Unassembled WGS sequence"/>
</dbReference>
<proteinExistence type="predicted"/>
<gene>
    <name evidence="2" type="ORF">NADFUDRAFT_50796</name>
</gene>
<dbReference type="Pfam" id="PF15375">
    <property type="entry name" value="FSAF1"/>
    <property type="match status" value="1"/>
</dbReference>
<reference evidence="2 3" key="1">
    <citation type="journal article" date="2016" name="Proc. Natl. Acad. Sci. U.S.A.">
        <title>Comparative genomics of biotechnologically important yeasts.</title>
        <authorList>
            <person name="Riley R."/>
            <person name="Haridas S."/>
            <person name="Wolfe K.H."/>
            <person name="Lopes M.R."/>
            <person name="Hittinger C.T."/>
            <person name="Goeker M."/>
            <person name="Salamov A.A."/>
            <person name="Wisecaver J.H."/>
            <person name="Long T.M."/>
            <person name="Calvey C.H."/>
            <person name="Aerts A.L."/>
            <person name="Barry K.W."/>
            <person name="Choi C."/>
            <person name="Clum A."/>
            <person name="Coughlan A.Y."/>
            <person name="Deshpande S."/>
            <person name="Douglass A.P."/>
            <person name="Hanson S.J."/>
            <person name="Klenk H.-P."/>
            <person name="LaButti K.M."/>
            <person name="Lapidus A."/>
            <person name="Lindquist E.A."/>
            <person name="Lipzen A.M."/>
            <person name="Meier-Kolthoff J.P."/>
            <person name="Ohm R.A."/>
            <person name="Otillar R.P."/>
            <person name="Pangilinan J.L."/>
            <person name="Peng Y."/>
            <person name="Rokas A."/>
            <person name="Rosa C.A."/>
            <person name="Scheuner C."/>
            <person name="Sibirny A.A."/>
            <person name="Slot J.C."/>
            <person name="Stielow J.B."/>
            <person name="Sun H."/>
            <person name="Kurtzman C.P."/>
            <person name="Blackwell M."/>
            <person name="Grigoriev I.V."/>
            <person name="Jeffries T.W."/>
        </authorList>
    </citation>
    <scope>NUCLEOTIDE SEQUENCE [LARGE SCALE GENOMIC DNA]</scope>
    <source>
        <strain evidence="2 3">DSM 6958</strain>
    </source>
</reference>
<keyword evidence="3" id="KW-1185">Reference proteome</keyword>
<feature type="compositionally biased region" description="Acidic residues" evidence="1">
    <location>
        <begin position="110"/>
        <end position="123"/>
    </location>
</feature>
<sequence length="347" mass="39226">MRPRQNIKTNSKAAKLTGRISKITTTRPAILGRKSRRPKADDASDNERENKGQENQLDEMSYLEIMRRNFETQFGQVEGVNPIVVERSEPEKNKEDENSDDNQLDKEFQDDIDADFSDLENNDSDISLLDSDFEMPSELEDSGDESDGPLIVRFDQDDRSSGPVASKADRKLFMSNKAPLLEAVPLECNRRSRNTKTAPDDEINLEHDIALQRLIKESHILAEHGNDPSSSGFSGVDLSLQPMGKTRLKILESRIENLGAKSLKGDKMPMSVRKGIDAKNTDRRTKYEKHAKEAGIILSKPDFKNQEKKKIVKRDRGLKIQSIGRSTRGGLVISKEDIAKYTTKRRK</sequence>
<protein>
    <recommendedName>
        <fullName evidence="4">Protein FAF1</fullName>
    </recommendedName>
</protein>
<dbReference type="PANTHER" id="PTHR28096:SF1">
    <property type="entry name" value="PROTEIN FAF1"/>
    <property type="match status" value="1"/>
</dbReference>
<feature type="compositionally biased region" description="Basic and acidic residues" evidence="1">
    <location>
        <begin position="38"/>
        <end position="52"/>
    </location>
</feature>
<feature type="region of interest" description="Disordered" evidence="1">
    <location>
        <begin position="74"/>
        <end position="165"/>
    </location>
</feature>
<name>A0A1E3PJY9_9ASCO</name>
<evidence type="ECO:0000313" key="3">
    <source>
        <dbReference type="Proteomes" id="UP000095009"/>
    </source>
</evidence>
<dbReference type="PANTHER" id="PTHR28096">
    <property type="entry name" value="PROTEIN FAF1"/>
    <property type="match status" value="1"/>
</dbReference>
<dbReference type="AlphaFoldDB" id="A0A1E3PJY9"/>
<dbReference type="EMBL" id="KV454409">
    <property type="protein sequence ID" value="ODQ65514.1"/>
    <property type="molecule type" value="Genomic_DNA"/>
</dbReference>
<dbReference type="InterPro" id="IPR027973">
    <property type="entry name" value="FSAF1-like"/>
</dbReference>
<feature type="region of interest" description="Disordered" evidence="1">
    <location>
        <begin position="1"/>
        <end position="60"/>
    </location>
</feature>
<feature type="compositionally biased region" description="Basic and acidic residues" evidence="1">
    <location>
        <begin position="86"/>
        <end position="96"/>
    </location>
</feature>